<proteinExistence type="predicted"/>
<keyword evidence="2" id="KW-1185">Reference proteome</keyword>
<organism evidence="1 2">
    <name type="scientific">Symbiodinium microadriaticum</name>
    <name type="common">Dinoflagellate</name>
    <name type="synonym">Zooxanthella microadriatica</name>
    <dbReference type="NCBI Taxonomy" id="2951"/>
    <lineage>
        <taxon>Eukaryota</taxon>
        <taxon>Sar</taxon>
        <taxon>Alveolata</taxon>
        <taxon>Dinophyceae</taxon>
        <taxon>Suessiales</taxon>
        <taxon>Symbiodiniaceae</taxon>
        <taxon>Symbiodinium</taxon>
    </lineage>
</organism>
<dbReference type="AlphaFoldDB" id="A0A1Q9DSA8"/>
<evidence type="ECO:0000313" key="1">
    <source>
        <dbReference type="EMBL" id="OLP98044.1"/>
    </source>
</evidence>
<dbReference type="Proteomes" id="UP000186817">
    <property type="component" value="Unassembled WGS sequence"/>
</dbReference>
<name>A0A1Q9DSA8_SYMMI</name>
<gene>
    <name evidence="1" type="ORF">AK812_SmicGene19535</name>
</gene>
<comment type="caution">
    <text evidence="1">The sequence shown here is derived from an EMBL/GenBank/DDBJ whole genome shotgun (WGS) entry which is preliminary data.</text>
</comment>
<accession>A0A1Q9DSA8</accession>
<evidence type="ECO:0000313" key="2">
    <source>
        <dbReference type="Proteomes" id="UP000186817"/>
    </source>
</evidence>
<protein>
    <submittedName>
        <fullName evidence="1">Uncharacterized protein</fullName>
    </submittedName>
</protein>
<sequence length="102" mass="10959">MFETLLQGATGPWVSPASDQAALGVLGEVLGAVKEKGIGDGGMVMAEADGFHGAKEPRFIKLRGWLGKRRQAARVGYVVLPRNQPFQKLSWGGTTEQHSQPK</sequence>
<dbReference type="EMBL" id="LSRX01000410">
    <property type="protein sequence ID" value="OLP98044.1"/>
    <property type="molecule type" value="Genomic_DNA"/>
</dbReference>
<reference evidence="1 2" key="1">
    <citation type="submission" date="2016-02" db="EMBL/GenBank/DDBJ databases">
        <title>Genome analysis of coral dinoflagellate symbionts highlights evolutionary adaptations to a symbiotic lifestyle.</title>
        <authorList>
            <person name="Aranda M."/>
            <person name="Li Y."/>
            <person name="Liew Y.J."/>
            <person name="Baumgarten S."/>
            <person name="Simakov O."/>
            <person name="Wilson M."/>
            <person name="Piel J."/>
            <person name="Ashoor H."/>
            <person name="Bougouffa S."/>
            <person name="Bajic V.B."/>
            <person name="Ryu T."/>
            <person name="Ravasi T."/>
            <person name="Bayer T."/>
            <person name="Micklem G."/>
            <person name="Kim H."/>
            <person name="Bhak J."/>
            <person name="Lajeunesse T.C."/>
            <person name="Voolstra C.R."/>
        </authorList>
    </citation>
    <scope>NUCLEOTIDE SEQUENCE [LARGE SCALE GENOMIC DNA]</scope>
    <source>
        <strain evidence="1 2">CCMP2467</strain>
    </source>
</reference>